<dbReference type="Gene3D" id="1.20.1440.20">
    <property type="entry name" value="LemA-like domain"/>
    <property type="match status" value="1"/>
</dbReference>
<evidence type="ECO:0000256" key="5">
    <source>
        <dbReference type="ARBA" id="ARBA00023136"/>
    </source>
</evidence>
<evidence type="ECO:0000256" key="6">
    <source>
        <dbReference type="SAM" id="Phobius"/>
    </source>
</evidence>
<evidence type="ECO:0000313" key="8">
    <source>
        <dbReference type="Proteomes" id="UP001460679"/>
    </source>
</evidence>
<gene>
    <name evidence="7" type="ORF">WG616_00385</name>
</gene>
<dbReference type="InterPro" id="IPR023353">
    <property type="entry name" value="LemA-like_dom_sf"/>
</dbReference>
<evidence type="ECO:0000256" key="3">
    <source>
        <dbReference type="ARBA" id="ARBA00022692"/>
    </source>
</evidence>
<evidence type="ECO:0000256" key="1">
    <source>
        <dbReference type="ARBA" id="ARBA00004167"/>
    </source>
</evidence>
<dbReference type="SUPFAM" id="SSF140478">
    <property type="entry name" value="LemA-like"/>
    <property type="match status" value="1"/>
</dbReference>
<dbReference type="EMBL" id="CP148066">
    <property type="protein sequence ID" value="WXL28480.1"/>
    <property type="molecule type" value="Genomic_DNA"/>
</dbReference>
<comment type="subcellular location">
    <subcellularLocation>
        <location evidence="1">Membrane</location>
        <topology evidence="1">Single-pass membrane protein</topology>
    </subcellularLocation>
</comment>
<proteinExistence type="inferred from homology"/>
<protein>
    <submittedName>
        <fullName evidence="7">LemA family protein</fullName>
    </submittedName>
</protein>
<keyword evidence="8" id="KW-1185">Reference proteome</keyword>
<reference evidence="7" key="1">
    <citation type="submission" date="2024-03" db="EMBL/GenBank/DDBJ databases">
        <title>Complete genome sequence of Mycoplasma gypis type strain B1/T1.</title>
        <authorList>
            <person name="Spergser J."/>
        </authorList>
    </citation>
    <scope>NUCLEOTIDE SEQUENCE [LARGE SCALE GENOMIC DNA]</scope>
    <source>
        <strain evidence="7">B1/T1</strain>
    </source>
</reference>
<dbReference type="InterPro" id="IPR007156">
    <property type="entry name" value="MamQ_LemA"/>
</dbReference>
<feature type="transmembrane region" description="Helical" evidence="6">
    <location>
        <begin position="31"/>
        <end position="53"/>
    </location>
</feature>
<evidence type="ECO:0000313" key="7">
    <source>
        <dbReference type="EMBL" id="WXL28480.1"/>
    </source>
</evidence>
<organism evidence="7 8">
    <name type="scientific">[Mycoplasma] gypis</name>
    <dbReference type="NCBI Taxonomy" id="92404"/>
    <lineage>
        <taxon>Bacteria</taxon>
        <taxon>Bacillati</taxon>
        <taxon>Mycoplasmatota</taxon>
        <taxon>Mycoplasmoidales</taxon>
        <taxon>Metamycoplasmataceae</taxon>
        <taxon>Metamycoplasma</taxon>
    </lineage>
</organism>
<dbReference type="PANTHER" id="PTHR34478:SF2">
    <property type="entry name" value="MEMBRANE PROTEIN"/>
    <property type="match status" value="1"/>
</dbReference>
<evidence type="ECO:0000256" key="2">
    <source>
        <dbReference type="ARBA" id="ARBA00008854"/>
    </source>
</evidence>
<keyword evidence="5 6" id="KW-0472">Membrane</keyword>
<dbReference type="Pfam" id="PF04011">
    <property type="entry name" value="LemA"/>
    <property type="match status" value="1"/>
</dbReference>
<comment type="similarity">
    <text evidence="2">Belongs to the LemA family.</text>
</comment>
<name>A0ABZ2RQ21_9BACT</name>
<dbReference type="RefSeq" id="WP_205499571.1">
    <property type="nucleotide sequence ID" value="NZ_CP148066.1"/>
</dbReference>
<accession>A0ABZ2RQ21</accession>
<keyword evidence="3 6" id="KW-0812">Transmembrane</keyword>
<sequence>MLFDTRNEQTDVTINVDNTQQKAKASGLQKAMFYGMMIIATIPTFGAIWIIPIKIKNRFNEMQVKVQEASSGIQAAQAKRRAALTKVMDAVKGYKNHESDVLKTVTQYRAKIDSINKNTDIQTTQNILDSVSAGLQLTFEQYPDLKADRMYMQFSNEAILQEDEIYAARRLYNKHVTEFNQKLYTFPKIVIADRMQLYNLPFFTATELERADVDTSSII</sequence>
<dbReference type="PANTHER" id="PTHR34478">
    <property type="entry name" value="PROTEIN LEMA"/>
    <property type="match status" value="1"/>
</dbReference>
<keyword evidence="4 6" id="KW-1133">Transmembrane helix</keyword>
<evidence type="ECO:0000256" key="4">
    <source>
        <dbReference type="ARBA" id="ARBA00022989"/>
    </source>
</evidence>
<dbReference type="Proteomes" id="UP001460679">
    <property type="component" value="Chromosome"/>
</dbReference>